<dbReference type="AlphaFoldDB" id="A0A7E4WBT9"/>
<keyword evidence="1" id="KW-1185">Reference proteome</keyword>
<organism evidence="1 2">
    <name type="scientific">Panagrellus redivivus</name>
    <name type="common">Microworm</name>
    <dbReference type="NCBI Taxonomy" id="6233"/>
    <lineage>
        <taxon>Eukaryota</taxon>
        <taxon>Metazoa</taxon>
        <taxon>Ecdysozoa</taxon>
        <taxon>Nematoda</taxon>
        <taxon>Chromadorea</taxon>
        <taxon>Rhabditida</taxon>
        <taxon>Tylenchina</taxon>
        <taxon>Panagrolaimomorpha</taxon>
        <taxon>Panagrolaimoidea</taxon>
        <taxon>Panagrolaimidae</taxon>
        <taxon>Panagrellus</taxon>
    </lineage>
</organism>
<dbReference type="WBParaSite" id="Pan_g9349.t1">
    <property type="protein sequence ID" value="Pan_g9349.t1"/>
    <property type="gene ID" value="Pan_g9349"/>
</dbReference>
<protein>
    <submittedName>
        <fullName evidence="2">Fibronectin type-III domain-containing protein</fullName>
    </submittedName>
</protein>
<dbReference type="GO" id="GO:0005737">
    <property type="term" value="C:cytoplasm"/>
    <property type="evidence" value="ECO:0007669"/>
    <property type="project" value="TreeGrafter"/>
</dbReference>
<dbReference type="Proteomes" id="UP000492821">
    <property type="component" value="Unassembled WGS sequence"/>
</dbReference>
<accession>A0A7E4WBT9</accession>
<reference evidence="2" key="2">
    <citation type="submission" date="2020-10" db="UniProtKB">
        <authorList>
            <consortium name="WormBaseParasite"/>
        </authorList>
    </citation>
    <scope>IDENTIFICATION</scope>
</reference>
<reference evidence="1" key="1">
    <citation type="journal article" date="2013" name="Genetics">
        <title>The draft genome and transcriptome of Panagrellus redivivus are shaped by the harsh demands of a free-living lifestyle.</title>
        <authorList>
            <person name="Srinivasan J."/>
            <person name="Dillman A.R."/>
            <person name="Macchietto M.G."/>
            <person name="Heikkinen L."/>
            <person name="Lakso M."/>
            <person name="Fracchia K.M."/>
            <person name="Antoshechkin I."/>
            <person name="Mortazavi A."/>
            <person name="Wong G."/>
            <person name="Sternberg P.W."/>
        </authorList>
    </citation>
    <scope>NUCLEOTIDE SEQUENCE [LARGE SCALE GENOMIC DNA]</scope>
    <source>
        <strain evidence="1">MT8872</strain>
    </source>
</reference>
<dbReference type="GO" id="GO:0008344">
    <property type="term" value="P:adult locomotory behavior"/>
    <property type="evidence" value="ECO:0007669"/>
    <property type="project" value="TreeGrafter"/>
</dbReference>
<dbReference type="PANTHER" id="PTHR46306">
    <property type="entry name" value="BTB/POZ DOMAIN-CONTAINING PROTEIN 9"/>
    <property type="match status" value="1"/>
</dbReference>
<dbReference type="PANTHER" id="PTHR46306:SF1">
    <property type="entry name" value="BTB_POZ DOMAIN-CONTAINING PROTEIN 9"/>
    <property type="match status" value="1"/>
</dbReference>
<evidence type="ECO:0000313" key="2">
    <source>
        <dbReference type="WBParaSite" id="Pan_g9349.t1"/>
    </source>
</evidence>
<name>A0A7E4WBT9_PANRE</name>
<dbReference type="GO" id="GO:0048512">
    <property type="term" value="P:circadian behavior"/>
    <property type="evidence" value="ECO:0007669"/>
    <property type="project" value="TreeGrafter"/>
</dbReference>
<dbReference type="GO" id="GO:0050804">
    <property type="term" value="P:modulation of chemical synaptic transmission"/>
    <property type="evidence" value="ECO:0007669"/>
    <property type="project" value="TreeGrafter"/>
</dbReference>
<dbReference type="InterPro" id="IPR052407">
    <property type="entry name" value="BTB_POZ_domain_cont_9"/>
</dbReference>
<evidence type="ECO:0000313" key="1">
    <source>
        <dbReference type="Proteomes" id="UP000492821"/>
    </source>
</evidence>
<proteinExistence type="predicted"/>
<sequence length="188" mass="21775">MRVWEQLIDRSQYECSGLQELYFTESAFRFIRIQCDVKFLTINANIEALYLTDSPEFDPKTSIVIPKQNIMPTEMLYNWEPPTAGGYISGEIINGHVRHKLDDRSSIINQFSQPYVVGSVKLLLNYTSNYFIAISTDGQRFRHIKTERNVSGWRIVTFPKQPVMFIKIVGTKATSEMFRLHKLECPAV</sequence>